<dbReference type="PROSITE" id="PS50994">
    <property type="entry name" value="INTEGRASE"/>
    <property type="match status" value="1"/>
</dbReference>
<protein>
    <submittedName>
        <fullName evidence="3">IS21 family transposase</fullName>
    </submittedName>
</protein>
<gene>
    <name evidence="3" type="ORF">H5985_05550</name>
</gene>
<dbReference type="SUPFAM" id="SSF53098">
    <property type="entry name" value="Ribonuclease H-like"/>
    <property type="match status" value="1"/>
</dbReference>
<comment type="similarity">
    <text evidence="1">Belongs to the transposase IS21/IS408/IS1162 family.</text>
</comment>
<feature type="domain" description="Integrase catalytic" evidence="2">
    <location>
        <begin position="135"/>
        <end position="319"/>
    </location>
</feature>
<evidence type="ECO:0000256" key="1">
    <source>
        <dbReference type="ARBA" id="ARBA00009277"/>
    </source>
</evidence>
<name>A0ABS2GUV3_9BURK</name>
<keyword evidence="4" id="KW-1185">Reference proteome</keyword>
<dbReference type="InterPro" id="IPR012337">
    <property type="entry name" value="RNaseH-like_sf"/>
</dbReference>
<comment type="caution">
    <text evidence="3">The sequence shown here is derived from an EMBL/GenBank/DDBJ whole genome shotgun (WGS) entry which is preliminary data.</text>
</comment>
<evidence type="ECO:0000313" key="3">
    <source>
        <dbReference type="EMBL" id="MBM6928734.1"/>
    </source>
</evidence>
<dbReference type="RefSeq" id="WP_205050322.1">
    <property type="nucleotide sequence ID" value="NZ_JACJKX010000008.1"/>
</dbReference>
<evidence type="ECO:0000313" key="4">
    <source>
        <dbReference type="Proteomes" id="UP000777002"/>
    </source>
</evidence>
<proteinExistence type="inferred from homology"/>
<sequence>MKPVPIHIITDILNGLQQGLSYRKIQNLYGSSKSTIARISERLSQNGLSTQDALKMSDEELKAFFYVPQSSSQIEPDWSRIHKKLQQKSVTLILLYQDYAQCSEGLGEIYTYSSFCRRYNEWKQRNGITSIGGNVDNRPAEKLEIDFAGDKLQWVDPYGEIHSSKLFVASLPYSCMLFAEAFDNERQNSWIDGITDALEYFGGSPFVLVMDNAKALIKKTDWREGIPQIAIDSLCHYYRMQPWSCKPAKPQEKNRVEAAVNDSERWIIAALSLDGYPLARDLDDLNELIRQKVDEINRQPFRRYGLNGSRMSRFLTDEKHLLQPLPQQKYERSDWRILTVDKAHCIRLHCDGGHRYSVPAQYTHKKVCVRLCRDKLEIYDNDTTEVVGVHVRCYNMNGSKTHLLPEHLTDEEKHYRRSKQDWINAFANRGIPRTLALRFIESLWSHSEFSGARISGAIFKLLKTYTAHELTQALDRSLEIGEIRYHNVKAWCEKFAFAERHNREMNYSEPDPQYLTAAHENVRNDYE</sequence>
<dbReference type="EMBL" id="JACJKX010000008">
    <property type="protein sequence ID" value="MBM6928734.1"/>
    <property type="molecule type" value="Genomic_DNA"/>
</dbReference>
<dbReference type="Pfam" id="PF22483">
    <property type="entry name" value="Mu-transpos_C_2"/>
    <property type="match status" value="1"/>
</dbReference>
<evidence type="ECO:0000259" key="2">
    <source>
        <dbReference type="PROSITE" id="PS50994"/>
    </source>
</evidence>
<dbReference type="InterPro" id="IPR054353">
    <property type="entry name" value="IstA-like_C"/>
</dbReference>
<accession>A0ABS2GUV3</accession>
<dbReference type="PANTHER" id="PTHR35004:SF8">
    <property type="entry name" value="TRANSPOSASE RV3428C-RELATED"/>
    <property type="match status" value="1"/>
</dbReference>
<organism evidence="3 4">
    <name type="scientific">Parasutterella secunda</name>
    <dbReference type="NCBI Taxonomy" id="626947"/>
    <lineage>
        <taxon>Bacteria</taxon>
        <taxon>Pseudomonadati</taxon>
        <taxon>Pseudomonadota</taxon>
        <taxon>Betaproteobacteria</taxon>
        <taxon>Burkholderiales</taxon>
        <taxon>Sutterellaceae</taxon>
        <taxon>Parasutterella</taxon>
    </lineage>
</organism>
<dbReference type="NCBIfam" id="NF033546">
    <property type="entry name" value="transpos_IS21"/>
    <property type="match status" value="1"/>
</dbReference>
<dbReference type="Proteomes" id="UP000777002">
    <property type="component" value="Unassembled WGS sequence"/>
</dbReference>
<dbReference type="PANTHER" id="PTHR35004">
    <property type="entry name" value="TRANSPOSASE RV3428C-RELATED"/>
    <property type="match status" value="1"/>
</dbReference>
<dbReference type="InterPro" id="IPR036397">
    <property type="entry name" value="RNaseH_sf"/>
</dbReference>
<dbReference type="Gene3D" id="3.30.420.10">
    <property type="entry name" value="Ribonuclease H-like superfamily/Ribonuclease H"/>
    <property type="match status" value="1"/>
</dbReference>
<dbReference type="InterPro" id="IPR001584">
    <property type="entry name" value="Integrase_cat-core"/>
</dbReference>
<reference evidence="3 4" key="1">
    <citation type="journal article" date="2021" name="Sci. Rep.">
        <title>The distribution of antibiotic resistance genes in chicken gut microbiota commensals.</title>
        <authorList>
            <person name="Juricova H."/>
            <person name="Matiasovicova J."/>
            <person name="Kubasova T."/>
            <person name="Cejkova D."/>
            <person name="Rychlik I."/>
        </authorList>
    </citation>
    <scope>NUCLEOTIDE SEQUENCE [LARGE SCALE GENOMIC DNA]</scope>
    <source>
        <strain evidence="3 4">An562</strain>
    </source>
</reference>